<evidence type="ECO:0000313" key="5">
    <source>
        <dbReference type="Proteomes" id="UP000232875"/>
    </source>
</evidence>
<dbReference type="SMART" id="SM00787">
    <property type="entry name" value="Spc7"/>
    <property type="match status" value="1"/>
</dbReference>
<dbReference type="GO" id="GO:1990758">
    <property type="term" value="P:mitotic sister chromatid biorientation"/>
    <property type="evidence" value="ECO:0007669"/>
    <property type="project" value="TreeGrafter"/>
</dbReference>
<feature type="coiled-coil region" evidence="1">
    <location>
        <begin position="632"/>
        <end position="680"/>
    </location>
</feature>
<keyword evidence="1" id="KW-0175">Coiled coil</keyword>
<feature type="compositionally biased region" description="Polar residues" evidence="2">
    <location>
        <begin position="129"/>
        <end position="150"/>
    </location>
</feature>
<proteinExistence type="predicted"/>
<dbReference type="InterPro" id="IPR033338">
    <property type="entry name" value="Spc105/Spc7"/>
</dbReference>
<sequence>MHARQSVPGGGMPDKENTHPAERVHKKRAASMGGAEYAAKLGISPERRAAVRQPRKSAIRATPQVFESPTGLGPNPEHAHIRPSAAADMAVYVAETARAGLQGMPALDERLLSPGLPNPFASVYRESPTKLQESPSKSTGSTQALGTPSAHTIAIPPTLPALDMDDARGRRRVTFSARQKKTDFEQDEPTMSIRPAQDVHDDSQSSVDMSGTTEVSMDISADVFDASTSLGDTMDLTEAWTPHADESGAMSMDDQSTMEFTQAHGRIVRAQEANTSASMDESTMEMTAVWGEYAREATQARESQSPERSPDRRKTMLLLPKDATPRPAATPATPTRLRQSLRAGVASPQYTHSPARRAAPHTPPVASRSQPASATRSASPHFAARARASMGASADPMAWPRSPFIHNLLKQRGRRSSPMRADVSLDEAAVSDTSFHMHLADFLAVIDLKFHEDMQASRSRPARSAERAQGTSVLEQVRLASGAAPMLRTLQNACTELKQHVEDGRLRLESMEEDFYTHPPAFVQEWGQLEDEDMRRSMKGQLNVHKQAARAAAMHDYYGWRTDMQFDEELTAMLSRHRDILEHDAETVHAKRARLEAELLPALRASHAALAQKVQDARAKQQAIAACDPDELRQLHASIEEQQQVLQTMQAKRTEAAEQLARARARLDETASKREQTLEAIQDARAISDQIQGCSPAEAARLERRIAHVETLMQWQLTHRTSTLLQLTHAKSLAVTIELGGRRAFVKRVAVSPILPVEASPMHVAALAMLRVHLKEHAPQETPAVLRMVTRLWLAYRRTRAEVDRLRTHVPVTCQRSNRRPETALEMTAIVFLPHQEAKARVTIEIDFDAPVPVLAESV</sequence>
<accession>A0A2N1JGI6</accession>
<dbReference type="OrthoDB" id="360161at2759"/>
<protein>
    <recommendedName>
        <fullName evidence="3">Spc7 kinetochore protein domain-containing protein</fullName>
    </recommendedName>
</protein>
<dbReference type="Proteomes" id="UP000232875">
    <property type="component" value="Unassembled WGS sequence"/>
</dbReference>
<feature type="compositionally biased region" description="Polar residues" evidence="2">
    <location>
        <begin position="367"/>
        <end position="378"/>
    </location>
</feature>
<evidence type="ECO:0000313" key="4">
    <source>
        <dbReference type="EMBL" id="PKI85645.1"/>
    </source>
</evidence>
<feature type="compositionally biased region" description="Basic and acidic residues" evidence="2">
    <location>
        <begin position="13"/>
        <end position="23"/>
    </location>
</feature>
<feature type="region of interest" description="Disordered" evidence="2">
    <location>
        <begin position="126"/>
        <end position="163"/>
    </location>
</feature>
<dbReference type="InterPro" id="IPR013253">
    <property type="entry name" value="Spc7_domain"/>
</dbReference>
<keyword evidence="5" id="KW-1185">Reference proteome</keyword>
<dbReference type="GO" id="GO:0007094">
    <property type="term" value="P:mitotic spindle assembly checkpoint signaling"/>
    <property type="evidence" value="ECO:0007669"/>
    <property type="project" value="TreeGrafter"/>
</dbReference>
<dbReference type="InterPro" id="IPR040850">
    <property type="entry name" value="Knl1_RWD_C"/>
</dbReference>
<evidence type="ECO:0000256" key="2">
    <source>
        <dbReference type="SAM" id="MobiDB-lite"/>
    </source>
</evidence>
<dbReference type="Pfam" id="PF18210">
    <property type="entry name" value="Knl1_RWD_C"/>
    <property type="match status" value="1"/>
</dbReference>
<evidence type="ECO:0000259" key="3">
    <source>
        <dbReference type="SMART" id="SM00787"/>
    </source>
</evidence>
<feature type="compositionally biased region" description="Basic and acidic residues" evidence="2">
    <location>
        <begin position="296"/>
        <end position="314"/>
    </location>
</feature>
<evidence type="ECO:0000256" key="1">
    <source>
        <dbReference type="SAM" id="Coils"/>
    </source>
</evidence>
<dbReference type="STRING" id="2020962.A0A2N1JGI6"/>
<dbReference type="PANTHER" id="PTHR28260">
    <property type="entry name" value="SPINDLE POLE BODY COMPONENT SPC105"/>
    <property type="match status" value="1"/>
</dbReference>
<dbReference type="EMBL" id="KZ454987">
    <property type="protein sequence ID" value="PKI85645.1"/>
    <property type="molecule type" value="Genomic_DNA"/>
</dbReference>
<feature type="compositionally biased region" description="Low complexity" evidence="2">
    <location>
        <begin position="325"/>
        <end position="336"/>
    </location>
</feature>
<feature type="domain" description="Spc7 kinetochore protein" evidence="3">
    <location>
        <begin position="425"/>
        <end position="738"/>
    </location>
</feature>
<dbReference type="AlphaFoldDB" id="A0A2N1JGI6"/>
<gene>
    <name evidence="4" type="ORF">MVES_000493</name>
</gene>
<dbReference type="PANTHER" id="PTHR28260:SF1">
    <property type="entry name" value="SPINDLE POLE BODY COMPONENT SPC105"/>
    <property type="match status" value="1"/>
</dbReference>
<feature type="region of interest" description="Disordered" evidence="2">
    <location>
        <begin position="179"/>
        <end position="209"/>
    </location>
</feature>
<reference evidence="4 5" key="1">
    <citation type="submission" date="2017-10" db="EMBL/GenBank/DDBJ databases">
        <title>A novel species of cold-tolerant Malassezia isolated from bats.</title>
        <authorList>
            <person name="Lorch J.M."/>
            <person name="Palmer J.M."/>
            <person name="Vanderwolf K.J."/>
            <person name="Schmidt K.Z."/>
            <person name="Verant M.L."/>
            <person name="Weller T.J."/>
            <person name="Blehert D.S."/>
        </authorList>
    </citation>
    <scope>NUCLEOTIDE SEQUENCE [LARGE SCALE GENOMIC DNA]</scope>
    <source>
        <strain evidence="4 5">NWHC:44797-103</strain>
    </source>
</reference>
<organism evidence="4 5">
    <name type="scientific">Malassezia vespertilionis</name>
    <dbReference type="NCBI Taxonomy" id="2020962"/>
    <lineage>
        <taxon>Eukaryota</taxon>
        <taxon>Fungi</taxon>
        <taxon>Dikarya</taxon>
        <taxon>Basidiomycota</taxon>
        <taxon>Ustilaginomycotina</taxon>
        <taxon>Malasseziomycetes</taxon>
        <taxon>Malasseziales</taxon>
        <taxon>Malasseziaceae</taxon>
        <taxon>Malassezia</taxon>
    </lineage>
</organism>
<feature type="region of interest" description="Disordered" evidence="2">
    <location>
        <begin position="1"/>
        <end position="80"/>
    </location>
</feature>
<dbReference type="GO" id="GO:0034501">
    <property type="term" value="P:protein localization to kinetochore"/>
    <property type="evidence" value="ECO:0007669"/>
    <property type="project" value="TreeGrafter"/>
</dbReference>
<dbReference type="Pfam" id="PF08317">
    <property type="entry name" value="Spc7"/>
    <property type="match status" value="1"/>
</dbReference>
<feature type="region of interest" description="Disordered" evidence="2">
    <location>
        <begin position="296"/>
        <end position="400"/>
    </location>
</feature>
<name>A0A2N1JGI6_9BASI</name>
<dbReference type="GO" id="GO:0000776">
    <property type="term" value="C:kinetochore"/>
    <property type="evidence" value="ECO:0007669"/>
    <property type="project" value="TreeGrafter"/>
</dbReference>
<feature type="compositionally biased region" description="Low complexity" evidence="2">
    <location>
        <begin position="383"/>
        <end position="394"/>
    </location>
</feature>